<dbReference type="KEGG" id="pmt:PMT_2411"/>
<protein>
    <submittedName>
        <fullName evidence="1">Uncharacterized protein</fullName>
    </submittedName>
</protein>
<reference evidence="1 2" key="1">
    <citation type="journal article" date="2003" name="Nature">
        <title>Genome divergence in two Prochlorococcus ecotypes reflects oceanic niche differentiation.</title>
        <authorList>
            <person name="Rocap G."/>
            <person name="Larimer F.W."/>
            <person name="Lamerdin J.E."/>
            <person name="Malfatti S."/>
            <person name="Chain P."/>
            <person name="Ahlgren N.A."/>
            <person name="Arellano A."/>
            <person name="Coleman M."/>
            <person name="Hauser L."/>
            <person name="Hess W.R."/>
            <person name="Johnson Z.I."/>
            <person name="Land M.L."/>
            <person name="Lindell D."/>
            <person name="Post A.F."/>
            <person name="Regala W."/>
            <person name="Shah M."/>
            <person name="Shaw S.L."/>
            <person name="Steglich C."/>
            <person name="Sullivan M.B."/>
            <person name="Ting C.S."/>
            <person name="Tolonen A."/>
            <person name="Webb E.A."/>
            <person name="Zinser E.R."/>
            <person name="Chisholm S.W."/>
        </authorList>
    </citation>
    <scope>NUCLEOTIDE SEQUENCE [LARGE SCALE GENOMIC DNA]</scope>
    <source>
        <strain evidence="2">MIT 9313</strain>
    </source>
</reference>
<dbReference type="HOGENOM" id="CLU_3083531_0_0_3"/>
<gene>
    <name evidence="1" type="ordered locus">PMT_2411</name>
</gene>
<dbReference type="Proteomes" id="UP000001423">
    <property type="component" value="Chromosome"/>
</dbReference>
<organism evidence="1 2">
    <name type="scientific">Prochlorococcus marinus (strain MIT 9313)</name>
    <dbReference type="NCBI Taxonomy" id="74547"/>
    <lineage>
        <taxon>Bacteria</taxon>
        <taxon>Bacillati</taxon>
        <taxon>Cyanobacteriota</taxon>
        <taxon>Cyanophyceae</taxon>
        <taxon>Synechococcales</taxon>
        <taxon>Prochlorococcaceae</taxon>
        <taxon>Prochlorococcus</taxon>
    </lineage>
</organism>
<evidence type="ECO:0000313" key="1">
    <source>
        <dbReference type="EMBL" id="CAX31929.1"/>
    </source>
</evidence>
<dbReference type="AlphaFoldDB" id="B9ERQ1"/>
<sequence length="52" mass="6139">MPIKNPCSAQTWNNQGSIAAFDWNSEFDSEFCLQLFLIFNQLRRPLYRLVQS</sequence>
<dbReference type="EMBL" id="BX548175">
    <property type="protein sequence ID" value="CAX31929.1"/>
    <property type="molecule type" value="Genomic_DNA"/>
</dbReference>
<keyword evidence="2" id="KW-1185">Reference proteome</keyword>
<proteinExistence type="predicted"/>
<evidence type="ECO:0000313" key="2">
    <source>
        <dbReference type="Proteomes" id="UP000001423"/>
    </source>
</evidence>
<accession>B9ERQ1</accession>
<name>B9ERQ1_PROMM</name>